<dbReference type="OrthoDB" id="9797083at2"/>
<dbReference type="Gene3D" id="2.40.50.140">
    <property type="entry name" value="Nucleic acid-binding proteins"/>
    <property type="match status" value="1"/>
</dbReference>
<dbReference type="AlphaFoldDB" id="A0A0A1MZK0"/>
<evidence type="ECO:0000256" key="1">
    <source>
        <dbReference type="ARBA" id="ARBA00007452"/>
    </source>
</evidence>
<dbReference type="InterPro" id="IPR022572">
    <property type="entry name" value="DNA_rep/recomb_RecO_N"/>
</dbReference>
<dbReference type="InterPro" id="IPR003717">
    <property type="entry name" value="RecO"/>
</dbReference>
<comment type="similarity">
    <text evidence="1 7">Belongs to the RecO family.</text>
</comment>
<dbReference type="SUPFAM" id="SSF57863">
    <property type="entry name" value="ArfGap/RecO-like zinc finger"/>
    <property type="match status" value="1"/>
</dbReference>
<keyword evidence="3 7" id="KW-0227">DNA damage</keyword>
<keyword evidence="4 7" id="KW-0233">DNA recombination</keyword>
<evidence type="ECO:0000256" key="3">
    <source>
        <dbReference type="ARBA" id="ARBA00022763"/>
    </source>
</evidence>
<evidence type="ECO:0000259" key="8">
    <source>
        <dbReference type="Pfam" id="PF11967"/>
    </source>
</evidence>
<protein>
    <recommendedName>
        <fullName evidence="2 7">DNA repair protein RecO</fullName>
    </recommendedName>
    <alternativeName>
        <fullName evidence="6 7">Recombination protein O</fullName>
    </alternativeName>
</protein>
<evidence type="ECO:0000313" key="9">
    <source>
        <dbReference type="EMBL" id="CEI84171.1"/>
    </source>
</evidence>
<dbReference type="InterPro" id="IPR042242">
    <property type="entry name" value="RecO_C"/>
</dbReference>
<proteinExistence type="inferred from homology"/>
<dbReference type="RefSeq" id="WP_042534820.1">
    <property type="nucleotide sequence ID" value="NZ_CDGG01000001.1"/>
</dbReference>
<dbReference type="GO" id="GO:0006302">
    <property type="term" value="P:double-strand break repair"/>
    <property type="evidence" value="ECO:0007669"/>
    <property type="project" value="TreeGrafter"/>
</dbReference>
<feature type="domain" description="DNA replication/recombination mediator RecO N-terminal" evidence="8">
    <location>
        <begin position="1"/>
        <end position="77"/>
    </location>
</feature>
<dbReference type="HAMAP" id="MF_00201">
    <property type="entry name" value="RecO"/>
    <property type="match status" value="1"/>
</dbReference>
<dbReference type="NCBIfam" id="TIGR00613">
    <property type="entry name" value="reco"/>
    <property type="match status" value="1"/>
</dbReference>
<accession>A0A0A1MZK0</accession>
<keyword evidence="5 7" id="KW-0234">DNA repair</keyword>
<dbReference type="GO" id="GO:0043590">
    <property type="term" value="C:bacterial nucleoid"/>
    <property type="evidence" value="ECO:0007669"/>
    <property type="project" value="TreeGrafter"/>
</dbReference>
<dbReference type="GO" id="GO:0006310">
    <property type="term" value="P:DNA recombination"/>
    <property type="evidence" value="ECO:0007669"/>
    <property type="project" value="UniProtKB-UniRule"/>
</dbReference>
<dbReference type="Pfam" id="PF02565">
    <property type="entry name" value="RecO_C"/>
    <property type="match status" value="1"/>
</dbReference>
<evidence type="ECO:0000256" key="2">
    <source>
        <dbReference type="ARBA" id="ARBA00021310"/>
    </source>
</evidence>
<evidence type="ECO:0000313" key="10">
    <source>
        <dbReference type="Proteomes" id="UP000040453"/>
    </source>
</evidence>
<dbReference type="Gene3D" id="1.20.1440.120">
    <property type="entry name" value="Recombination protein O, C-terminal domain"/>
    <property type="match status" value="1"/>
</dbReference>
<dbReference type="InterPro" id="IPR037278">
    <property type="entry name" value="ARFGAP/RecO"/>
</dbReference>
<evidence type="ECO:0000256" key="6">
    <source>
        <dbReference type="ARBA" id="ARBA00033409"/>
    </source>
</evidence>
<reference evidence="9 10" key="1">
    <citation type="submission" date="2014-11" db="EMBL/GenBank/DDBJ databases">
        <authorList>
            <person name="Urmite Genomes Urmite Genomes"/>
        </authorList>
    </citation>
    <scope>NUCLEOTIDE SEQUENCE [LARGE SCALE GENOMIC DNA]</scope>
    <source>
        <strain evidence="9 10">Oc5</strain>
    </source>
</reference>
<evidence type="ECO:0000256" key="7">
    <source>
        <dbReference type="HAMAP-Rule" id="MF_00201"/>
    </source>
</evidence>
<dbReference type="EMBL" id="CDGG01000001">
    <property type="protein sequence ID" value="CEI84171.1"/>
    <property type="molecule type" value="Genomic_DNA"/>
</dbReference>
<dbReference type="PANTHER" id="PTHR33991">
    <property type="entry name" value="DNA REPAIR PROTEIN RECO"/>
    <property type="match status" value="1"/>
</dbReference>
<dbReference type="SUPFAM" id="SSF50249">
    <property type="entry name" value="Nucleic acid-binding proteins"/>
    <property type="match status" value="1"/>
</dbReference>
<dbReference type="Proteomes" id="UP000040453">
    <property type="component" value="Unassembled WGS sequence"/>
</dbReference>
<dbReference type="InterPro" id="IPR012340">
    <property type="entry name" value="NA-bd_OB-fold"/>
</dbReference>
<comment type="function">
    <text evidence="7">Involved in DNA repair and RecF pathway recombination.</text>
</comment>
<dbReference type="PANTHER" id="PTHR33991:SF1">
    <property type="entry name" value="DNA REPAIR PROTEIN RECO"/>
    <property type="match status" value="1"/>
</dbReference>
<dbReference type="Pfam" id="PF11967">
    <property type="entry name" value="RecO_N"/>
    <property type="match status" value="1"/>
</dbReference>
<gene>
    <name evidence="7 9" type="primary">recO</name>
    <name evidence="9" type="ORF">BN997_04114</name>
</gene>
<name>A0A0A1MZK0_9BACI</name>
<dbReference type="STRING" id="545501.BN997_04114"/>
<keyword evidence="10" id="KW-1185">Reference proteome</keyword>
<evidence type="ECO:0000256" key="5">
    <source>
        <dbReference type="ARBA" id="ARBA00023204"/>
    </source>
</evidence>
<sequence>MLEQIDGMVLKTKDYGETHKLVTIYSGKFGKFQALAKGAKKPKSRMAAVTQPFVFARFFVYLGSGLSTIQQGELLNSHRKIREDFVKTAYCSYIAELTDKLLENQNIDPYLFDQFQQTIAWIEENDQAEIPIMMYELKLYKKAGFAPVLNQCINCGSTQQPFVFSVVEGGFLCPKCRHLDPEAIELAPKLAKLLYLFSEAGLERIGTIQMKPDNVKMFQAILKAYYERYGGYYIKSRKFLDQLDLFKN</sequence>
<organism evidence="9 10">
    <name type="scientific">Oceanobacillus oncorhynchi</name>
    <dbReference type="NCBI Taxonomy" id="545501"/>
    <lineage>
        <taxon>Bacteria</taxon>
        <taxon>Bacillati</taxon>
        <taxon>Bacillota</taxon>
        <taxon>Bacilli</taxon>
        <taxon>Bacillales</taxon>
        <taxon>Bacillaceae</taxon>
        <taxon>Oceanobacillus</taxon>
    </lineage>
</organism>
<evidence type="ECO:0000256" key="4">
    <source>
        <dbReference type="ARBA" id="ARBA00023172"/>
    </source>
</evidence>